<feature type="coiled-coil region" evidence="6">
    <location>
        <begin position="29"/>
        <end position="60"/>
    </location>
</feature>
<keyword evidence="7" id="KW-0732">Signal</keyword>
<gene>
    <name evidence="9" type="ORF">ACFOMD_05870</name>
</gene>
<feature type="signal peptide" evidence="7">
    <location>
        <begin position="1"/>
        <end position="24"/>
    </location>
</feature>
<comment type="subcellular location">
    <subcellularLocation>
        <location evidence="1">Cell outer membrane</location>
        <topology evidence="1">Lipid-anchor</topology>
    </subcellularLocation>
</comment>
<evidence type="ECO:0000313" key="9">
    <source>
        <dbReference type="EMBL" id="MFC3712085.1"/>
    </source>
</evidence>
<dbReference type="EMBL" id="JBHRXV010000004">
    <property type="protein sequence ID" value="MFC3712085.1"/>
    <property type="molecule type" value="Genomic_DNA"/>
</dbReference>
<evidence type="ECO:0000256" key="6">
    <source>
        <dbReference type="SAM" id="Coils"/>
    </source>
</evidence>
<dbReference type="Proteomes" id="UP001595615">
    <property type="component" value="Unassembled WGS sequence"/>
</dbReference>
<organism evidence="9 10">
    <name type="scientific">Sphingoaurantiacus capsulatus</name>
    <dbReference type="NCBI Taxonomy" id="1771310"/>
    <lineage>
        <taxon>Bacteria</taxon>
        <taxon>Pseudomonadati</taxon>
        <taxon>Pseudomonadota</taxon>
        <taxon>Alphaproteobacteria</taxon>
        <taxon>Sphingomonadales</taxon>
        <taxon>Sphingosinicellaceae</taxon>
        <taxon>Sphingoaurantiacus</taxon>
    </lineage>
</organism>
<dbReference type="PANTHER" id="PTHR35603">
    <property type="match status" value="1"/>
</dbReference>
<comment type="caution">
    <text evidence="9">The sequence shown here is derived from an EMBL/GenBank/DDBJ whole genome shotgun (WGS) entry which is preliminary data.</text>
</comment>
<name>A0ABV7X9D8_9SPHN</name>
<feature type="domain" description="Glycine zipper 2TM" evidence="8">
    <location>
        <begin position="121"/>
        <end position="159"/>
    </location>
</feature>
<evidence type="ECO:0000313" key="10">
    <source>
        <dbReference type="Proteomes" id="UP001595615"/>
    </source>
</evidence>
<feature type="chain" id="PRO_5047067131" description="17 kDa surface antigen" evidence="7">
    <location>
        <begin position="25"/>
        <end position="168"/>
    </location>
</feature>
<proteinExistence type="inferred from homology"/>
<dbReference type="InterPro" id="IPR008816">
    <property type="entry name" value="Gly_zipper_2TM_dom"/>
</dbReference>
<evidence type="ECO:0000256" key="4">
    <source>
        <dbReference type="ARBA" id="ARBA00023136"/>
    </source>
</evidence>
<dbReference type="InterPro" id="IPR051407">
    <property type="entry name" value="Bact_OM_lipoprot/Surf_antigen"/>
</dbReference>
<dbReference type="RefSeq" id="WP_380858290.1">
    <property type="nucleotide sequence ID" value="NZ_JBHRXV010000004.1"/>
</dbReference>
<evidence type="ECO:0000256" key="7">
    <source>
        <dbReference type="SAM" id="SignalP"/>
    </source>
</evidence>
<dbReference type="Pfam" id="PF05433">
    <property type="entry name" value="Rick_17kDa_Anti"/>
    <property type="match status" value="1"/>
</dbReference>
<evidence type="ECO:0000256" key="2">
    <source>
        <dbReference type="ARBA" id="ARBA00008681"/>
    </source>
</evidence>
<evidence type="ECO:0000256" key="5">
    <source>
        <dbReference type="ARBA" id="ARBA00023288"/>
    </source>
</evidence>
<keyword evidence="5" id="KW-0449">Lipoprotein</keyword>
<evidence type="ECO:0000256" key="3">
    <source>
        <dbReference type="ARBA" id="ARBA00015281"/>
    </source>
</evidence>
<dbReference type="PANTHER" id="PTHR35603:SF2">
    <property type="entry name" value="OUTER MEMBRANE LIPOPROTEIN"/>
    <property type="match status" value="1"/>
</dbReference>
<keyword evidence="4" id="KW-0472">Membrane</keyword>
<accession>A0ABV7X9D8</accession>
<evidence type="ECO:0000259" key="8">
    <source>
        <dbReference type="Pfam" id="PF05433"/>
    </source>
</evidence>
<sequence>MRKLTTALVAASMLATVPSAAAFADPGDRKEYRKEVRKAEKEYRKDVRDARKDYREARRDDWRGYRSYDYNRVDPRYGNYYADRYYRDGSYYQPRQLAYNDRVYRGQNGQYYCRRADGTTGLIIGGLAGGALGNIIAPGGSKTLGTIIGAVAGGVGGRALDRNKVSCR</sequence>
<reference evidence="10" key="1">
    <citation type="journal article" date="2019" name="Int. J. Syst. Evol. Microbiol.">
        <title>The Global Catalogue of Microorganisms (GCM) 10K type strain sequencing project: providing services to taxonomists for standard genome sequencing and annotation.</title>
        <authorList>
            <consortium name="The Broad Institute Genomics Platform"/>
            <consortium name="The Broad Institute Genome Sequencing Center for Infectious Disease"/>
            <person name="Wu L."/>
            <person name="Ma J."/>
        </authorList>
    </citation>
    <scope>NUCLEOTIDE SEQUENCE [LARGE SCALE GENOMIC DNA]</scope>
    <source>
        <strain evidence="10">KCTC 42644</strain>
    </source>
</reference>
<keyword evidence="10" id="KW-1185">Reference proteome</keyword>
<evidence type="ECO:0000256" key="1">
    <source>
        <dbReference type="ARBA" id="ARBA00004459"/>
    </source>
</evidence>
<comment type="similarity">
    <text evidence="2">Belongs to the rickettsiale 17 kDa surface antigen family.</text>
</comment>
<protein>
    <recommendedName>
        <fullName evidence="3">17 kDa surface antigen</fullName>
    </recommendedName>
</protein>
<keyword evidence="6" id="KW-0175">Coiled coil</keyword>